<gene>
    <name evidence="2" type="ORF">CFH80_05025</name>
</gene>
<organism evidence="2 3">
    <name type="scientific">Sulfurospirillum cavolei</name>
    <dbReference type="NCBI Taxonomy" id="366522"/>
    <lineage>
        <taxon>Bacteria</taxon>
        <taxon>Pseudomonadati</taxon>
        <taxon>Campylobacterota</taxon>
        <taxon>Epsilonproteobacteria</taxon>
        <taxon>Campylobacterales</taxon>
        <taxon>Sulfurospirillaceae</taxon>
        <taxon>Sulfurospirillum</taxon>
    </lineage>
</organism>
<evidence type="ECO:0008006" key="4">
    <source>
        <dbReference type="Google" id="ProtNLM"/>
    </source>
</evidence>
<dbReference type="Proteomes" id="UP000231638">
    <property type="component" value="Unassembled WGS sequence"/>
</dbReference>
<proteinExistence type="predicted"/>
<feature type="transmembrane region" description="Helical" evidence="1">
    <location>
        <begin position="413"/>
        <end position="435"/>
    </location>
</feature>
<dbReference type="AlphaFoldDB" id="A0A2D3W4W0"/>
<reference evidence="2 3" key="1">
    <citation type="journal article" date="2017" name="Front. Microbiol.">
        <title>Comparative Genomic Analysis of the Class Epsilonproteobacteria and Proposed Reclassification to Epsilonbacteraeota (phyl. nov.).</title>
        <authorList>
            <person name="Waite D.W."/>
            <person name="Vanwonterghem I."/>
            <person name="Rinke C."/>
            <person name="Parks D.H."/>
            <person name="Zhang Y."/>
            <person name="Takai K."/>
            <person name="Sievert S.M."/>
            <person name="Simon J."/>
            <person name="Campbell B.J."/>
            <person name="Hanson T.E."/>
            <person name="Woyke T."/>
            <person name="Klotz M.G."/>
            <person name="Hugenholtz P."/>
        </authorList>
    </citation>
    <scope>NUCLEOTIDE SEQUENCE [LARGE SCALE GENOMIC DNA]</scope>
    <source>
        <strain evidence="2">UBA11420</strain>
    </source>
</reference>
<keyword evidence="1" id="KW-1133">Transmembrane helix</keyword>
<comment type="caution">
    <text evidence="2">The sequence shown here is derived from an EMBL/GenBank/DDBJ whole genome shotgun (WGS) entry which is preliminary data.</text>
</comment>
<name>A0A2D3W4W0_9BACT</name>
<protein>
    <recommendedName>
        <fullName evidence="4">Membrane-associated oxidoreductase</fullName>
    </recommendedName>
</protein>
<evidence type="ECO:0000313" key="2">
    <source>
        <dbReference type="EMBL" id="DAB36412.1"/>
    </source>
</evidence>
<evidence type="ECO:0000256" key="1">
    <source>
        <dbReference type="SAM" id="Phobius"/>
    </source>
</evidence>
<accession>A0A2D3W4W0</accession>
<keyword evidence="1" id="KW-0812">Transmembrane</keyword>
<feature type="transmembrane region" description="Helical" evidence="1">
    <location>
        <begin position="536"/>
        <end position="553"/>
    </location>
</feature>
<sequence length="558" mass="63140">MLADFQPLKLAEQELFDCCQSGEIAVIGEERPTEKTEENEIRADFLRWLILTKEIEINSYGIWVKGAYISGNFNLENCKCEIVLSFMNSNFKEKLLCRRASIESLILSGSLLQEGLNGDGLICKDLFLNDRFIAASEVRLISAKIDSILNCSNGSFKSNDKTQYALNCSGIQVNEGVFFCNDFIAEGEVFLVSAKIGKTLDCSNGSFKSSGQSRFALNCSGIQVDGYVFLRNGFNAEGEVWFASAKIGNSFECYNGTFKVEKENQFALACDGMQVSGALFLQDNCTFKKGILSLANINVSALADDKSFWEQTTLKKVILDGFKYGHIYTDDITASFRLQNMLAKMTGFEPQPYKQLAKVLRDMGHDRDADEVMIALHDKRLELSKESKWYKAFRKIYKWTSAYGYRPMRTLKIMASVWFLFGCIYWYGANVAVFAPSNPLIFQKEYNCAIDKNGTKWLACPKDYNESNNWYIASPAEYTTFQPFWYSLDIILPVVDLKMENDWGIVIPSPEGNWSDMIPFTTTNHFIRFLTWVETLAGWGLSLMLVAILSGLAKNEKE</sequence>
<dbReference type="EMBL" id="DLUG01000136">
    <property type="protein sequence ID" value="DAB36412.1"/>
    <property type="molecule type" value="Genomic_DNA"/>
</dbReference>
<evidence type="ECO:0000313" key="3">
    <source>
        <dbReference type="Proteomes" id="UP000231638"/>
    </source>
</evidence>
<keyword evidence="1" id="KW-0472">Membrane</keyword>